<protein>
    <submittedName>
        <fullName evidence="9">Cytochrome c</fullName>
    </submittedName>
</protein>
<keyword evidence="5 6" id="KW-0408">Iron</keyword>
<dbReference type="EMBL" id="SATR01000005">
    <property type="protein sequence ID" value="TFH92640.1"/>
    <property type="molecule type" value="Genomic_DNA"/>
</dbReference>
<evidence type="ECO:0000256" key="2">
    <source>
        <dbReference type="ARBA" id="ARBA00022617"/>
    </source>
</evidence>
<keyword evidence="10" id="KW-1185">Reference proteome</keyword>
<accession>A0A4Y8WI84</accession>
<feature type="signal peptide" evidence="7">
    <location>
        <begin position="1"/>
        <end position="17"/>
    </location>
</feature>
<dbReference type="Proteomes" id="UP000297753">
    <property type="component" value="Unassembled WGS sequence"/>
</dbReference>
<dbReference type="PANTHER" id="PTHR33751:SF9">
    <property type="entry name" value="CYTOCHROME C4"/>
    <property type="match status" value="1"/>
</dbReference>
<keyword evidence="2 6" id="KW-0349">Heme</keyword>
<proteinExistence type="predicted"/>
<dbReference type="SUPFAM" id="SSF46626">
    <property type="entry name" value="Cytochrome c"/>
    <property type="match status" value="1"/>
</dbReference>
<dbReference type="PANTHER" id="PTHR33751">
    <property type="entry name" value="CBB3-TYPE CYTOCHROME C OXIDASE SUBUNIT FIXP"/>
    <property type="match status" value="1"/>
</dbReference>
<evidence type="ECO:0000256" key="7">
    <source>
        <dbReference type="SAM" id="SignalP"/>
    </source>
</evidence>
<name>A0A4Y8WI84_9VIBR</name>
<dbReference type="PRINTS" id="PR00605">
    <property type="entry name" value="CYTCHROMECIC"/>
</dbReference>
<dbReference type="Gene3D" id="1.10.760.10">
    <property type="entry name" value="Cytochrome c-like domain"/>
    <property type="match status" value="1"/>
</dbReference>
<sequence length="103" mass="11258">MIRALVFLSLIPSLAFADASFGDAQLGKVKSPSCIFCHGTDGTASNPSYPNIKGQNAQYLFQSMKDYQNGNRQGALAEMMKAQLSRLNDEDLKDIAAYFSSQQ</sequence>
<feature type="domain" description="Cytochrome c" evidence="8">
    <location>
        <begin position="17"/>
        <end position="103"/>
    </location>
</feature>
<feature type="chain" id="PRO_5021446635" evidence="7">
    <location>
        <begin position="18"/>
        <end position="103"/>
    </location>
</feature>
<dbReference type="AlphaFoldDB" id="A0A4Y8WI84"/>
<keyword evidence="1" id="KW-0813">Transport</keyword>
<organism evidence="9 10">
    <name type="scientific">Vibrio ouci</name>
    <dbReference type="NCBI Taxonomy" id="2499078"/>
    <lineage>
        <taxon>Bacteria</taxon>
        <taxon>Pseudomonadati</taxon>
        <taxon>Pseudomonadota</taxon>
        <taxon>Gammaproteobacteria</taxon>
        <taxon>Vibrionales</taxon>
        <taxon>Vibrionaceae</taxon>
        <taxon>Vibrio</taxon>
    </lineage>
</organism>
<dbReference type="Pfam" id="PF00034">
    <property type="entry name" value="Cytochrom_C"/>
    <property type="match status" value="1"/>
</dbReference>
<gene>
    <name evidence="9" type="ORF">ELS82_05475</name>
</gene>
<dbReference type="GO" id="GO:0009055">
    <property type="term" value="F:electron transfer activity"/>
    <property type="evidence" value="ECO:0007669"/>
    <property type="project" value="InterPro"/>
</dbReference>
<evidence type="ECO:0000256" key="6">
    <source>
        <dbReference type="PROSITE-ProRule" id="PRU00433"/>
    </source>
</evidence>
<evidence type="ECO:0000256" key="4">
    <source>
        <dbReference type="ARBA" id="ARBA00022982"/>
    </source>
</evidence>
<dbReference type="InterPro" id="IPR036909">
    <property type="entry name" value="Cyt_c-like_dom_sf"/>
</dbReference>
<evidence type="ECO:0000256" key="3">
    <source>
        <dbReference type="ARBA" id="ARBA00022723"/>
    </source>
</evidence>
<comment type="caution">
    <text evidence="9">The sequence shown here is derived from an EMBL/GenBank/DDBJ whole genome shotgun (WGS) entry which is preliminary data.</text>
</comment>
<evidence type="ECO:0000313" key="10">
    <source>
        <dbReference type="Proteomes" id="UP000297753"/>
    </source>
</evidence>
<dbReference type="InterPro" id="IPR050597">
    <property type="entry name" value="Cytochrome_c_Oxidase_Subunit"/>
</dbReference>
<dbReference type="GO" id="GO:0020037">
    <property type="term" value="F:heme binding"/>
    <property type="evidence" value="ECO:0007669"/>
    <property type="project" value="InterPro"/>
</dbReference>
<dbReference type="InterPro" id="IPR009056">
    <property type="entry name" value="Cyt_c-like_dom"/>
</dbReference>
<keyword evidence="7" id="KW-0732">Signal</keyword>
<dbReference type="OrthoDB" id="9773456at2"/>
<evidence type="ECO:0000313" key="9">
    <source>
        <dbReference type="EMBL" id="TFH92640.1"/>
    </source>
</evidence>
<keyword evidence="3 6" id="KW-0479">Metal-binding</keyword>
<evidence type="ECO:0000256" key="1">
    <source>
        <dbReference type="ARBA" id="ARBA00022448"/>
    </source>
</evidence>
<dbReference type="RefSeq" id="WP_134834567.1">
    <property type="nucleotide sequence ID" value="NZ_SATR01000005.1"/>
</dbReference>
<dbReference type="PROSITE" id="PS51007">
    <property type="entry name" value="CYTC"/>
    <property type="match status" value="1"/>
</dbReference>
<evidence type="ECO:0000259" key="8">
    <source>
        <dbReference type="PROSITE" id="PS51007"/>
    </source>
</evidence>
<dbReference type="GO" id="GO:0005506">
    <property type="term" value="F:iron ion binding"/>
    <property type="evidence" value="ECO:0007669"/>
    <property type="project" value="InterPro"/>
</dbReference>
<evidence type="ECO:0000256" key="5">
    <source>
        <dbReference type="ARBA" id="ARBA00023004"/>
    </source>
</evidence>
<dbReference type="InterPro" id="IPR008168">
    <property type="entry name" value="Cyt_C_IC"/>
</dbReference>
<keyword evidence="4" id="KW-0249">Electron transport</keyword>
<reference evidence="9 10" key="1">
    <citation type="submission" date="2019-01" db="EMBL/GenBank/DDBJ databases">
        <title>Vibrio BEI176 sp. nov, a marine bacterium isolated from China: eastern marignal seas.</title>
        <authorList>
            <person name="Li B."/>
        </authorList>
    </citation>
    <scope>NUCLEOTIDE SEQUENCE [LARGE SCALE GENOMIC DNA]</scope>
    <source>
        <strain evidence="9 10">BEI176</strain>
    </source>
</reference>